<dbReference type="Proteomes" id="UP001530293">
    <property type="component" value="Unassembled WGS sequence"/>
</dbReference>
<dbReference type="EMBL" id="JALLBG020000078">
    <property type="protein sequence ID" value="KAL3767019.1"/>
    <property type="molecule type" value="Genomic_DNA"/>
</dbReference>
<keyword evidence="6" id="KW-1185">Reference proteome</keyword>
<dbReference type="Gene3D" id="2.60.120.260">
    <property type="entry name" value="Galactose-binding domain-like"/>
    <property type="match status" value="3"/>
</dbReference>
<evidence type="ECO:0000256" key="2">
    <source>
        <dbReference type="ARBA" id="ARBA00023157"/>
    </source>
</evidence>
<feature type="region of interest" description="Disordered" evidence="3">
    <location>
        <begin position="49"/>
        <end position="79"/>
    </location>
</feature>
<dbReference type="InterPro" id="IPR014917">
    <property type="entry name" value="DUF1800"/>
</dbReference>
<feature type="domain" description="Kringle" evidence="4">
    <location>
        <begin position="957"/>
        <end position="1028"/>
    </location>
</feature>
<dbReference type="InterPro" id="IPR012334">
    <property type="entry name" value="Pectin_lyas_fold"/>
</dbReference>
<dbReference type="PROSITE" id="PS00021">
    <property type="entry name" value="KRINGLE_1"/>
    <property type="match status" value="1"/>
</dbReference>
<dbReference type="Pfam" id="PF00051">
    <property type="entry name" value="Kringle"/>
    <property type="match status" value="1"/>
</dbReference>
<sequence length="4151" mass="459000">MKLCFIIIPVARWLVLVQQVRIFPAAMGIVVAAAVAVAVPDADSDIVKKGQLKHRQQRRLGDHAGDGVKEKENQSGEASPVIIAQGPSDCCEPPKNLPPDVIAQLQDAETVGVGVDIPKDAIESGKNHKSDPAPLDSLVITVDVTAAADQAAPAILESFGINITDTSMEGGGFNPVITTVTSQVTEGSAFSFTIPSNGDGEIVPPQSMIMDTPVVWDFFPRTGIEESELIEYPVDEQLLVFEDEGSLTTGETTGEDKEELLAVAKVNIFSTKEESDARKLNRGGIVNDIRQHHDRRHLQVSQGINTAPIGLFNPLACNANIATADCSANKLSSLLSGSAAVTVPCGKCYTYDLSTSTPIAIGGLDIRGKLYIPPNYKSTLLTKYVFVQGVLEMSDTNPISKNNTSMKFILTGDTDVTFVPADSNANVVGGTFNAGVKPFLVAGGQLNVRGWTGSLSEGGPIETWTPMLEMMVAAQPNVTLSSVPGKESMALAPPLALIPNTGGERLQCPRKLVSDNFDTSVNYRVWSGGEGKIIEQVNGTIVLKDLRTNWQGFKLDFSDIASECPLIANATYLVTLRLKIDLQGKISGTTTDCEASGINCPRIYRKILRSVGGDRVSEQSIQRGTIGKYSEWFWFSTTWTWTGDDLTNVIGNLFILDRFPIGAVISMDEFVFELPSSKSFAATGNTCVNLVVNGDASDNDGSGRAHFPFISAEPWRYNPLILEETDIAGNVNRFYRTRARSSSFSLQLRPNQECFVKGHMYTTSLRARLQSYPSGKMKLFVRLSGRKPTGDYAYIAILQCPEMTQSNDWTTCVAPLLVSEEIASLTDTRWEVLTENEDANNRAVIDFDDISIKYVSGPAEGIIVNGTAISRWAANSDVHITSSTLHWRDSQDSIITSIQSRNDGSSIIKLNTGIDAVLSEKETPGMGVEVALLTRNIKIEGETLINQCGTDRIKQADYRGNIAQTVSGRTCQKWTAQTPWTHSRTPQNYPDAGLGDHNYCRNPGGQEKAWCFTTDPAKQWELCNVPVCRGGYLQVFHTPRVAQVIEGVELTNMGQQGFKNRFPIQFLYTRDVKGTSISRNSIRYSAHRCISMDGVSNATIAANVAHETAGHCYYVGIEATKNLVLNNLGSRTNDLITYGEQLNGQSDHDRATYFIRSSENDFVGNVAAGSAGRGFDAHMHWAFYGEDEVQDSNAIGDKKSCRQKPMGLFRSNRAHSNFWQGFRFENYEQFYAFRNDVNVPIFENTLAYRNREIGIAVYNVMASEWRGGKLSDNQWGFVQRVSDRLKVENFDIVGSSSVFKNHTDARSTKLCGDPSWRHQGIVMMSAIWATGQLDPGRGLQLKNVNISGFDKEKQWYPNCKSTEAIAISSDVRDKHFDYISSAQKVKIADSRGIILDGCQLSDEIGVKNLVITSVDGSLDPTGNATSGSLVHDYDHVKQILGVGACSSLGKCLAFCPNTCLRTFSFKVEQFGTENWKLRIKNTGSGTVMDVPGTILTINKAYFSDANAGRVFGASLPSGTYTAEFIDQDGTLVWPQFVEEKWQKPPDCVGYATVDSVTLLKPAINEQQCVELVRNGGKDSNILGTEPWIHTMYNPNDIIIRNGLGIDGTNAIGTVNRQAYWTGLGQNIDSRCLELMKGRYYEFSAPIKITAKNDPSTIIQTIDPNKEWYKNLSPIMTINGRSYSNISTKEFLNTWEDFDKAVLARPYNASGFNLLHGILRVPDAVRVFFEIERSPDNQDYIIDNVSFRQMMCDPNKLLLNGDFEEPNTKYWDTWGGEVVLSLVTGYGGRGQALKASQRLHLSQGPAQIVNLDCVPKVGDRLAFSGKIRFEKGGVAAPCNPFTWSDSGIRCSDLWMYTKKGNVNEYNRVAIIVTDDTDVDNGWYHIHGLWPLRPNQSGADFTKIYFDGIDISYDVIIDNVQIKHLPLQCNALVENSSFKNRSAEFWQTTDRDRLKVKLYSPGADGVGDFALRAYNRDHSWRGIRQPLDKRCFVTGEEYVISAKFRLLNATTGTGLDCNTNDQWTSGKNCPSVMIYGEGCTIGTSNLQWRFWNTISRWQKDAYNEFTTAFIVNDQLSSCSNVWVYVNEISKEQDIVVDDLQIAKRTTTPPTLAPTASQTDTSIIDETEAPTRSPTAMPTISSLTFCPNEESIPTEIPSGPVMLARSNSLCILTKAVVADSTGKLSSIAPVALSYDGRAWEKAAGEFAMKLLYGQDFSDYANSGSQITLPGLNDSGKYYLTSYNRTISEADKVARLLETGTFGTMTKDLASFPTLTEATAKQWIVDQMNTNMTSHREYFRKRANPRVRKHGSYFCPRCLSSPIDSDLFRFHQLTNPVGIARNGHPCGVLSRWRNFAFSVKEGDSGVINPQRFEAKYNNLTDSYITIMLNGHIRTVVTSLAFKVGSKYPLEWNKEYLMCSRPEEWAGGWFNLRMADGSCQALPNPHVKFYPDSVQPNSFLNLPNVTAGVLDRIDEVRSQGVEYLLRGGLNDPLCGQLSAVTEENDAPVFGKLPDGSWLQFDPRIVLEDNTLESHISDGGGLVRSLTGDKTKCANTPRTFLNEDQCSLSSSNTACGSAGTPLVLIELNSSNIIDLHDITGRYLYAIAGLPLRDVDNVTQPSPCVPGVRSRWEILNASECIPTPLGPETNSSLATLLQQRATIDTNPLLRDITFPLTGMSCSSNHNTLVEVDIIIRSQCFRRVHPDHLSVYDFTHWTLMNTHPGNMIAEMNNHSHPITKWMDINRSAILTYPASAQPSNPVLRAHPIHRWDIYSPLFSKLSRFGDKIKFVDLPNEVRLAKVAEYFGAETNVGGGGIIVCGSPYESANDPGVGHVFEVSTGRDTSWDLWRQREFTWIQVGLTAPDQLRQRVAWAFAQLLVIARSAIDVEGSHTEAFLTYYDIFVRHAFGNYRDMLREIAYSPLMGENLSFLQSKSAAYMWENQQTISFADENFAREIMQLFSTGLYKLHPDGTPVLDDKLQPMLAYTNDEIMSFARIWTGFDYQQGRGNIEENTWSGNRQDPMKIQAPWRDKFPKTDMTGGYIGDRYPLCVDLPKKQFLRKGATFRLLGASHMPELMEDDQMFKNDLTLRKFALDDNSFLKSALCNKDVNGTCRWRNTVTLEENLACTGKECDADILRVVQAISGIHYEYVRPACVEQAFYADAKKVIYKERWSTSSCANPLLPYASEACCAGTFDLQAERFPGYLYDQERVTFSTANARCKAMGMISCDFNDITGIDAYKKGFHWTTDNCAIQVKVNAIGQVALVYKPESYASLHPHVRDDNRNYFKVYWDNDYPTNNNDVMTGNSCGNNACETLGTGGCLCSIAVSESLVFNKMPRSVDEVLSKLSIGAYDPASYPEGTYLPHTTVNGVTAYLVTSSGAFDKNTVFEVIDNVGRLFRLRNIRSTVAIQGASTYSFRNAPSFMSVLNTEATVRDAQYETEAALDHYFYHPNTAPFIAFRLIQRFTTSNPKPRYVKAVATAFRTGSYEGIGKGKYGDLAATIAAVLLDPEARSVQLDADPFKGNLREPLLRLMALMRGMELQVSAGQPVVKLLDLDYKIGMMAHSFRSVFSFMLPEYVPGGRPRDATLVAPEAMLMDMPKIVGLLNGMFSMVKFGLSTCYGGFGAVGTNCIEGDFSRASARLSFSRPYNKATTTPQDQAESVVGELSTILTSGRLSTDNKRLIKDAYISKLNQTSIMDPAGAALRVAQQLILTTPEFHTTNLVRKTGLERVVPAPPPMSNNTYKAIVYVLFGGGCDSFNMLVPYTCSIKTDNTTLWDEYLDLRQEVALNRVTLKVLNRTTTNQACETFAVHPKFETAQKLFNDGDLLFFANAGDLTKETNKENYWRDTKTQLFAHNFMQLAAQKIDPLKAQDGTGVLGRIKDVLTKKGRVAGAFSLNVNSISLIGKPSSSSPVILSDAGVTPFNQAQSTSGMESTISSLNGGTKSESGVFAEWYSDALMTSLSKNKIMFDTLAGKTTQISFPTSGFGRQLSMVAKMIDSRSVRRSDADFFYLETGGWDTHDALLANQERLFADVDASLKAFVDEMKAKNVWDSVTVIQVSDFARTIAPNGNAGSDHGWGGNYFMAGGSVRGGQIVGTYPSIKENAPLNIGRGRIIPTTSWEAVFLPLAKWAGVDEVDLDYVLPNRKNFPASHFIQDLFD</sequence>
<gene>
    <name evidence="5" type="ORF">ACHAWU_004517</name>
</gene>
<protein>
    <recommendedName>
        <fullName evidence="4">Kringle domain-containing protein</fullName>
    </recommendedName>
</protein>
<dbReference type="Pfam" id="PF24606">
    <property type="entry name" value="CEMIP_beta-hel"/>
    <property type="match status" value="1"/>
</dbReference>
<dbReference type="SMART" id="SM00130">
    <property type="entry name" value="KR"/>
    <property type="match status" value="1"/>
</dbReference>
<dbReference type="Gene3D" id="2.40.20.10">
    <property type="entry name" value="Plasminogen Kringle 4"/>
    <property type="match status" value="1"/>
</dbReference>
<dbReference type="SUPFAM" id="SSF57440">
    <property type="entry name" value="Kringle-like"/>
    <property type="match status" value="1"/>
</dbReference>
<dbReference type="PRINTS" id="PR00018">
    <property type="entry name" value="KRINGLE"/>
</dbReference>
<name>A0ABD3MT10_9STRA</name>
<reference evidence="5 6" key="1">
    <citation type="submission" date="2024-10" db="EMBL/GenBank/DDBJ databases">
        <title>Updated reference genomes for cyclostephanoid diatoms.</title>
        <authorList>
            <person name="Roberts W.R."/>
            <person name="Alverson A.J."/>
        </authorList>
    </citation>
    <scope>NUCLEOTIDE SEQUENCE [LARGE SCALE GENOMIC DNA]</scope>
    <source>
        <strain evidence="5 6">AJA232-27</strain>
    </source>
</reference>
<feature type="compositionally biased region" description="Basic and acidic residues" evidence="3">
    <location>
        <begin position="59"/>
        <end position="74"/>
    </location>
</feature>
<dbReference type="Gene3D" id="2.160.20.10">
    <property type="entry name" value="Single-stranded right-handed beta-helix, Pectin lyase-like"/>
    <property type="match status" value="1"/>
</dbReference>
<evidence type="ECO:0000256" key="3">
    <source>
        <dbReference type="SAM" id="MobiDB-lite"/>
    </source>
</evidence>
<organism evidence="5 6">
    <name type="scientific">Discostella pseudostelligera</name>
    <dbReference type="NCBI Taxonomy" id="259834"/>
    <lineage>
        <taxon>Eukaryota</taxon>
        <taxon>Sar</taxon>
        <taxon>Stramenopiles</taxon>
        <taxon>Ochrophyta</taxon>
        <taxon>Bacillariophyta</taxon>
        <taxon>Coscinodiscophyceae</taxon>
        <taxon>Thalassiosirophycidae</taxon>
        <taxon>Stephanodiscales</taxon>
        <taxon>Stephanodiscaceae</taxon>
        <taxon>Discostella</taxon>
    </lineage>
</organism>
<dbReference type="Pfam" id="PF07394">
    <property type="entry name" value="DUF1501"/>
    <property type="match status" value="1"/>
</dbReference>
<dbReference type="PROSITE" id="PS50070">
    <property type="entry name" value="KRINGLE_2"/>
    <property type="match status" value="1"/>
</dbReference>
<evidence type="ECO:0000313" key="6">
    <source>
        <dbReference type="Proteomes" id="UP001530293"/>
    </source>
</evidence>
<evidence type="ECO:0000256" key="1">
    <source>
        <dbReference type="ARBA" id="ARBA00022572"/>
    </source>
</evidence>
<dbReference type="InterPro" id="IPR010869">
    <property type="entry name" value="DUF1501"/>
</dbReference>
<proteinExistence type="predicted"/>
<comment type="caution">
    <text evidence="5">The sequence shown here is derived from an EMBL/GenBank/DDBJ whole genome shotgun (WGS) entry which is preliminary data.</text>
</comment>
<dbReference type="InterPro" id="IPR013806">
    <property type="entry name" value="Kringle-like"/>
</dbReference>
<dbReference type="CDD" id="cd00108">
    <property type="entry name" value="KR"/>
    <property type="match status" value="1"/>
</dbReference>
<dbReference type="PANTHER" id="PTHR43737">
    <property type="entry name" value="BLL7424 PROTEIN"/>
    <property type="match status" value="1"/>
</dbReference>
<dbReference type="InterPro" id="IPR055401">
    <property type="entry name" value="CEMIP_beta-hel_dom"/>
</dbReference>
<dbReference type="Pfam" id="PF08811">
    <property type="entry name" value="DUF1800"/>
    <property type="match status" value="2"/>
</dbReference>
<evidence type="ECO:0000259" key="4">
    <source>
        <dbReference type="PROSITE" id="PS50070"/>
    </source>
</evidence>
<keyword evidence="1" id="KW-0420">Kringle</keyword>
<keyword evidence="2" id="KW-1015">Disulfide bond</keyword>
<dbReference type="InterPro" id="IPR038178">
    <property type="entry name" value="Kringle_sf"/>
</dbReference>
<accession>A0ABD3MT10</accession>
<dbReference type="InterPro" id="IPR018056">
    <property type="entry name" value="Kringle_CS"/>
</dbReference>
<evidence type="ECO:0000313" key="5">
    <source>
        <dbReference type="EMBL" id="KAL3767019.1"/>
    </source>
</evidence>
<dbReference type="PANTHER" id="PTHR43737:SF1">
    <property type="entry name" value="DUF1501 DOMAIN-CONTAINING PROTEIN"/>
    <property type="match status" value="1"/>
</dbReference>
<dbReference type="InterPro" id="IPR000001">
    <property type="entry name" value="Kringle"/>
</dbReference>